<dbReference type="InterPro" id="IPR002182">
    <property type="entry name" value="NB-ARC"/>
</dbReference>
<dbReference type="SMART" id="SM01043">
    <property type="entry name" value="BTAD"/>
    <property type="match status" value="1"/>
</dbReference>
<proteinExistence type="inferred from homology"/>
<dbReference type="SUPFAM" id="SSF48452">
    <property type="entry name" value="TPR-like"/>
    <property type="match status" value="2"/>
</dbReference>
<organism evidence="8 9">
    <name type="scientific">Nonomuraea turkmeniaca</name>
    <dbReference type="NCBI Taxonomy" id="103838"/>
    <lineage>
        <taxon>Bacteria</taxon>
        <taxon>Bacillati</taxon>
        <taxon>Actinomycetota</taxon>
        <taxon>Actinomycetes</taxon>
        <taxon>Streptosporangiales</taxon>
        <taxon>Streptosporangiaceae</taxon>
        <taxon>Nonomuraea</taxon>
    </lineage>
</organism>
<dbReference type="RefSeq" id="WP_138665953.1">
    <property type="nucleotide sequence ID" value="NZ_VCKY01000026.1"/>
</dbReference>
<dbReference type="InterPro" id="IPR005158">
    <property type="entry name" value="BTAD"/>
</dbReference>
<evidence type="ECO:0000313" key="8">
    <source>
        <dbReference type="EMBL" id="TMR22701.1"/>
    </source>
</evidence>
<dbReference type="OrthoDB" id="5521887at2"/>
<dbReference type="AlphaFoldDB" id="A0A5S4FR71"/>
<dbReference type="InterPro" id="IPR016032">
    <property type="entry name" value="Sig_transdc_resp-reg_C-effctor"/>
</dbReference>
<dbReference type="SUPFAM" id="SSF46894">
    <property type="entry name" value="C-terminal effector domain of the bipartite response regulators"/>
    <property type="match status" value="1"/>
</dbReference>
<gene>
    <name evidence="8" type="ORF">ETD86_10605</name>
</gene>
<dbReference type="Pfam" id="PF00931">
    <property type="entry name" value="NB-ARC"/>
    <property type="match status" value="1"/>
</dbReference>
<evidence type="ECO:0000259" key="7">
    <source>
        <dbReference type="PROSITE" id="PS51755"/>
    </source>
</evidence>
<dbReference type="InterPro" id="IPR036388">
    <property type="entry name" value="WH-like_DNA-bd_sf"/>
</dbReference>
<sequence>MERSSCDLRFAVLGPVRVWRNGSELELGPPQQRALLALLLAGSDRAVTVEDIVDVLWRDDPPASAVNIVQRYVGKLRRLLDPELPPRSEGTLLVRSGGGYRLGAAADDVDLLVFRRGVDQALRADAAGDSELCVRLLVEALGLWQGPVAANVEVDVRIHPVFVALEREYVSAVRQAADVALRAGAPGRALVAVQRAAEAYPLDESLQARLIRMLAATGQQAAAFTVFHALRERLADELGVDPGPEVRAAHDAVLSESATPPAQPAQPVRPAPGLPAVVPAQLPVDVAAFTGRHEQVAELLERVPGAHQTVLISAIGGMAGIGKTTLAIHVAHRLAGRFPDGQLYVNLRGFDPTEEALGPADVLRGFLEALDVPPERVPSGLDARAALFRSSLAGRRMLILLDNARDTAQVTPLLPGTPGALVLVTSRNHLLGLVAMHGAHALALDVLPVDEARDFLARRLGEARVAAEPDAAEEIIALCARLPLALAIVAARAAANRAFTLSSIAAELRHTDGSLHAFTGPDTAIDARTVFSWSYRTLSEPAARLFRLLAVHPGRGEVGLDAAAALAGAPARTLLAELVAANLLTETSPGRYAFHDLLHAYAAELTDEGEGRKALQRVLDYYLHTAHAAHLAIAPLTKGITVEPPVPGVPETRFADEERAETWLRTEHRALVAAIQTAARSGFDRHAWQLAWALTEFLERRGYREEALATHRTALQAAERLGDVGAQAHAYHSLGGAASDLGRTHEALEYVYRAVELFGRVGDLDNQAQAMRYVSYELNRQGRTTEALALTEQALELFTVSGDARGQAATLNDVGWYHMQLGHFQQGLECCQSAVERLAELGFRRGESAAWDSVGYARHRLGQFQQAITAYRRAAELRHSMGARHPEASSLRRLGDVHMDAGEREAAREAWQAALTILTDLRHPAADEISAKLAAL</sequence>
<comment type="caution">
    <text evidence="8">The sequence shown here is derived from an EMBL/GenBank/DDBJ whole genome shotgun (WGS) entry which is preliminary data.</text>
</comment>
<evidence type="ECO:0000256" key="3">
    <source>
        <dbReference type="ARBA" id="ARBA00023125"/>
    </source>
</evidence>
<dbReference type="SMART" id="SM00862">
    <property type="entry name" value="Trans_reg_C"/>
    <property type="match status" value="1"/>
</dbReference>
<keyword evidence="5" id="KW-0802">TPR repeat</keyword>
<feature type="domain" description="OmpR/PhoB-type" evidence="7">
    <location>
        <begin position="1"/>
        <end position="104"/>
    </location>
</feature>
<dbReference type="PANTHER" id="PTHR35807">
    <property type="entry name" value="TRANSCRIPTIONAL REGULATOR REDD-RELATED"/>
    <property type="match status" value="1"/>
</dbReference>
<keyword evidence="4" id="KW-0804">Transcription</keyword>
<dbReference type="GO" id="GO:0003677">
    <property type="term" value="F:DNA binding"/>
    <property type="evidence" value="ECO:0007669"/>
    <property type="project" value="UniProtKB-UniRule"/>
</dbReference>
<evidence type="ECO:0000256" key="6">
    <source>
        <dbReference type="PROSITE-ProRule" id="PRU01091"/>
    </source>
</evidence>
<dbReference type="SUPFAM" id="SSF52540">
    <property type="entry name" value="P-loop containing nucleoside triphosphate hydrolases"/>
    <property type="match status" value="1"/>
</dbReference>
<dbReference type="Pfam" id="PF13181">
    <property type="entry name" value="TPR_8"/>
    <property type="match status" value="2"/>
</dbReference>
<dbReference type="InterPro" id="IPR011990">
    <property type="entry name" value="TPR-like_helical_dom_sf"/>
</dbReference>
<dbReference type="CDD" id="cd15831">
    <property type="entry name" value="BTAD"/>
    <property type="match status" value="1"/>
</dbReference>
<dbReference type="GO" id="GO:0043531">
    <property type="term" value="F:ADP binding"/>
    <property type="evidence" value="ECO:0007669"/>
    <property type="project" value="InterPro"/>
</dbReference>
<dbReference type="SMART" id="SM00028">
    <property type="entry name" value="TPR"/>
    <property type="match status" value="5"/>
</dbReference>
<protein>
    <submittedName>
        <fullName evidence="8">Tetratricopeptide repeat protein</fullName>
    </submittedName>
</protein>
<dbReference type="Gene3D" id="3.40.50.300">
    <property type="entry name" value="P-loop containing nucleotide triphosphate hydrolases"/>
    <property type="match status" value="1"/>
</dbReference>
<dbReference type="GO" id="GO:0006355">
    <property type="term" value="P:regulation of DNA-templated transcription"/>
    <property type="evidence" value="ECO:0007669"/>
    <property type="project" value="InterPro"/>
</dbReference>
<comment type="similarity">
    <text evidence="1">Belongs to the AfsR/DnrI/RedD regulatory family.</text>
</comment>
<feature type="DNA-binding region" description="OmpR/PhoB-type" evidence="6">
    <location>
        <begin position="1"/>
        <end position="104"/>
    </location>
</feature>
<dbReference type="InterPro" id="IPR027417">
    <property type="entry name" value="P-loop_NTPase"/>
</dbReference>
<dbReference type="Pfam" id="PF03704">
    <property type="entry name" value="BTAD"/>
    <property type="match status" value="1"/>
</dbReference>
<name>A0A5S4FR71_9ACTN</name>
<dbReference type="PROSITE" id="PS50005">
    <property type="entry name" value="TPR"/>
    <property type="match status" value="1"/>
</dbReference>
<feature type="repeat" description="TPR" evidence="5">
    <location>
        <begin position="848"/>
        <end position="881"/>
    </location>
</feature>
<keyword evidence="2" id="KW-0805">Transcription regulation</keyword>
<evidence type="ECO:0000256" key="4">
    <source>
        <dbReference type="ARBA" id="ARBA00023163"/>
    </source>
</evidence>
<dbReference type="EMBL" id="VCKY01000026">
    <property type="protein sequence ID" value="TMR22701.1"/>
    <property type="molecule type" value="Genomic_DNA"/>
</dbReference>
<keyword evidence="3 6" id="KW-0238">DNA-binding</keyword>
<keyword evidence="9" id="KW-1185">Reference proteome</keyword>
<dbReference type="PROSITE" id="PS51755">
    <property type="entry name" value="OMPR_PHOB"/>
    <property type="match status" value="1"/>
</dbReference>
<dbReference type="PRINTS" id="PR00364">
    <property type="entry name" value="DISEASERSIST"/>
</dbReference>
<dbReference type="GO" id="GO:0000160">
    <property type="term" value="P:phosphorelay signal transduction system"/>
    <property type="evidence" value="ECO:0007669"/>
    <property type="project" value="InterPro"/>
</dbReference>
<dbReference type="Gene3D" id="1.10.10.10">
    <property type="entry name" value="Winged helix-like DNA-binding domain superfamily/Winged helix DNA-binding domain"/>
    <property type="match status" value="1"/>
</dbReference>
<dbReference type="Proteomes" id="UP000309128">
    <property type="component" value="Unassembled WGS sequence"/>
</dbReference>
<evidence type="ECO:0000256" key="5">
    <source>
        <dbReference type="PROSITE-ProRule" id="PRU00339"/>
    </source>
</evidence>
<dbReference type="PANTHER" id="PTHR35807:SF1">
    <property type="entry name" value="TRANSCRIPTIONAL REGULATOR REDD"/>
    <property type="match status" value="1"/>
</dbReference>
<evidence type="ECO:0000256" key="2">
    <source>
        <dbReference type="ARBA" id="ARBA00023015"/>
    </source>
</evidence>
<evidence type="ECO:0000256" key="1">
    <source>
        <dbReference type="ARBA" id="ARBA00005820"/>
    </source>
</evidence>
<accession>A0A5S4FR71</accession>
<dbReference type="InterPro" id="IPR051677">
    <property type="entry name" value="AfsR-DnrI-RedD_regulator"/>
</dbReference>
<dbReference type="Gene3D" id="1.25.40.10">
    <property type="entry name" value="Tetratricopeptide repeat domain"/>
    <property type="match status" value="2"/>
</dbReference>
<dbReference type="Pfam" id="PF00486">
    <property type="entry name" value="Trans_reg_C"/>
    <property type="match status" value="1"/>
</dbReference>
<dbReference type="InterPro" id="IPR019734">
    <property type="entry name" value="TPR_rpt"/>
</dbReference>
<dbReference type="InterPro" id="IPR001867">
    <property type="entry name" value="OmpR/PhoB-type_DNA-bd"/>
</dbReference>
<evidence type="ECO:0000313" key="9">
    <source>
        <dbReference type="Proteomes" id="UP000309128"/>
    </source>
</evidence>
<reference evidence="8 9" key="1">
    <citation type="submission" date="2019-05" db="EMBL/GenBank/DDBJ databases">
        <title>Draft genome sequence of Nonomuraea turkmeniaca DSM 43926.</title>
        <authorList>
            <person name="Saricaoglu S."/>
            <person name="Isik K."/>
        </authorList>
    </citation>
    <scope>NUCLEOTIDE SEQUENCE [LARGE SCALE GENOMIC DNA]</scope>
    <source>
        <strain evidence="8 9">DSM 43926</strain>
    </source>
</reference>